<name>G7YSL6_CLOSI</name>
<keyword evidence="4" id="KW-1185">Reference proteome</keyword>
<dbReference type="AlphaFoldDB" id="G7YSL6"/>
<dbReference type="InterPro" id="IPR008753">
    <property type="entry name" value="Peptidase_M13_N"/>
</dbReference>
<feature type="domain" description="Peptidase M13 N-terminal" evidence="2">
    <location>
        <begin position="471"/>
        <end position="589"/>
    </location>
</feature>
<accession>G7YSL6</accession>
<protein>
    <recommendedName>
        <fullName evidence="2">Peptidase M13 N-terminal domain-containing protein</fullName>
    </recommendedName>
</protein>
<dbReference type="Gene3D" id="1.10.1380.10">
    <property type="entry name" value="Neutral endopeptidase , domain2"/>
    <property type="match status" value="1"/>
</dbReference>
<feature type="region of interest" description="Disordered" evidence="1">
    <location>
        <begin position="334"/>
        <end position="353"/>
    </location>
</feature>
<evidence type="ECO:0000259" key="2">
    <source>
        <dbReference type="Pfam" id="PF05649"/>
    </source>
</evidence>
<evidence type="ECO:0000313" key="3">
    <source>
        <dbReference type="EMBL" id="GAA55946.1"/>
    </source>
</evidence>
<evidence type="ECO:0000256" key="1">
    <source>
        <dbReference type="SAM" id="MobiDB-lite"/>
    </source>
</evidence>
<dbReference type="EMBL" id="DF144120">
    <property type="protein sequence ID" value="GAA55946.1"/>
    <property type="molecule type" value="Genomic_DNA"/>
</dbReference>
<reference evidence="3" key="1">
    <citation type="journal article" date="2011" name="Genome Biol.">
        <title>The draft genome of the carcinogenic human liver fluke Clonorchis sinensis.</title>
        <authorList>
            <person name="Wang X."/>
            <person name="Chen W."/>
            <person name="Huang Y."/>
            <person name="Sun J."/>
            <person name="Men J."/>
            <person name="Liu H."/>
            <person name="Luo F."/>
            <person name="Guo L."/>
            <person name="Lv X."/>
            <person name="Deng C."/>
            <person name="Zhou C."/>
            <person name="Fan Y."/>
            <person name="Li X."/>
            <person name="Huang L."/>
            <person name="Hu Y."/>
            <person name="Liang C."/>
            <person name="Hu X."/>
            <person name="Xu J."/>
            <person name="Yu X."/>
        </authorList>
    </citation>
    <scope>NUCLEOTIDE SEQUENCE [LARGE SCALE GENOMIC DNA]</scope>
    <source>
        <strain evidence="3">Henan</strain>
    </source>
</reference>
<dbReference type="GO" id="GO:0006508">
    <property type="term" value="P:proteolysis"/>
    <property type="evidence" value="ECO:0007669"/>
    <property type="project" value="InterPro"/>
</dbReference>
<evidence type="ECO:0000313" key="4">
    <source>
        <dbReference type="Proteomes" id="UP000008909"/>
    </source>
</evidence>
<dbReference type="InterPro" id="IPR042089">
    <property type="entry name" value="Peptidase_M13_dom_2"/>
</dbReference>
<feature type="compositionally biased region" description="Basic and acidic residues" evidence="1">
    <location>
        <begin position="673"/>
        <end position="684"/>
    </location>
</feature>
<proteinExistence type="predicted"/>
<sequence length="715" mass="81734">MGVKLDSTEVLFGPSRLGVRRSTVDILDVQNVCLKAASKRMFRSSLLKTESKFSACFGTMSPCKFPWQALHDVANGSVFEDFRSIRVQVEHKNSRWMYPVKKVISDRFKARVFLKDECCSEANNSVNRLRGICAVKGLMCMWRKDVLSRTVCYDVFYNANASNLPVFDIPLQEPLQGPLEIVLSRCSSLYYLVTNNAESKGVNRIPPINAAENNFCSEHVNQLSVNEATLITLHLTNANKLFYRIIISAANEMMGLPVRLREGVKEAISNTLADAFQVLIKTERLLQLAGAGIYQVWVVFPAANRLSVHLLTEIGVRLANVWSHRQRVVEPIKPPNRTHIDHTDSPEGNSCPEPKCLTRHVLKRSVRNNVLINVQLELRVPLFFSAWIKKTYNPGLLETRMPYLDMLIQPELPSLEELESMQRDTRHRRPGRWTEFLVYVNTLLSTVTGHQTEEPNLSSKLLKSKNISYIPKAISVLYKLRLVSFSTQHQRNQESKVTPVRMTVRELMQKTQQSISFPRYLGAIMAANRSGVIPRDLAVWVADVEYYERLGNLLYHTSFNELQEYITFCILHKYAPYVYRPLAILKRKLLEPLAVTETVTVRTNLLKNLLLERQTFACRPVQYDYEIPIEGCLSRVHPGSVSTAAELSLSLRIHTDKKSPQKTPNRKHLLQRRKPDDQGPKGDHNCFSPLQKTTSHKAWAHSQMDIIFYGYAKLI</sequence>
<gene>
    <name evidence="3" type="ORF">CLF_109433</name>
</gene>
<reference key="2">
    <citation type="submission" date="2011-10" db="EMBL/GenBank/DDBJ databases">
        <title>The genome and transcriptome sequence of Clonorchis sinensis provide insights into the carcinogenic liver fluke.</title>
        <authorList>
            <person name="Wang X."/>
            <person name="Huang Y."/>
            <person name="Chen W."/>
            <person name="Liu H."/>
            <person name="Guo L."/>
            <person name="Chen Y."/>
            <person name="Luo F."/>
            <person name="Zhou W."/>
            <person name="Sun J."/>
            <person name="Mao Q."/>
            <person name="Liang P."/>
            <person name="Zhou C."/>
            <person name="Tian Y."/>
            <person name="Men J."/>
            <person name="Lv X."/>
            <person name="Huang L."/>
            <person name="Zhou J."/>
            <person name="Hu Y."/>
            <person name="Li R."/>
            <person name="Zhang F."/>
            <person name="Lei H."/>
            <person name="Li X."/>
            <person name="Hu X."/>
            <person name="Liang C."/>
            <person name="Xu J."/>
            <person name="Wu Z."/>
            <person name="Yu X."/>
        </authorList>
    </citation>
    <scope>NUCLEOTIDE SEQUENCE</scope>
    <source>
        <strain>Henan</strain>
    </source>
</reference>
<dbReference type="Proteomes" id="UP000008909">
    <property type="component" value="Unassembled WGS sequence"/>
</dbReference>
<organism evidence="3 4">
    <name type="scientific">Clonorchis sinensis</name>
    <name type="common">Chinese liver fluke</name>
    <dbReference type="NCBI Taxonomy" id="79923"/>
    <lineage>
        <taxon>Eukaryota</taxon>
        <taxon>Metazoa</taxon>
        <taxon>Spiralia</taxon>
        <taxon>Lophotrochozoa</taxon>
        <taxon>Platyhelminthes</taxon>
        <taxon>Trematoda</taxon>
        <taxon>Digenea</taxon>
        <taxon>Opisthorchiida</taxon>
        <taxon>Opisthorchiata</taxon>
        <taxon>Opisthorchiidae</taxon>
        <taxon>Clonorchis</taxon>
    </lineage>
</organism>
<dbReference type="Pfam" id="PF05649">
    <property type="entry name" value="Peptidase_M13_N"/>
    <property type="match status" value="1"/>
</dbReference>
<feature type="region of interest" description="Disordered" evidence="1">
    <location>
        <begin position="655"/>
        <end position="688"/>
    </location>
</feature>